<gene>
    <name evidence="2" type="ORF">LEP1GSC050_3661</name>
</gene>
<evidence type="ECO:0000256" key="1">
    <source>
        <dbReference type="SAM" id="MobiDB-lite"/>
    </source>
</evidence>
<dbReference type="InterPro" id="IPR023375">
    <property type="entry name" value="ADC_dom_sf"/>
</dbReference>
<comment type="caution">
    <text evidence="2">The sequence shown here is derived from an EMBL/GenBank/DDBJ whole genome shotgun (WGS) entry which is preliminary data.</text>
</comment>
<dbReference type="AlphaFoldDB" id="T0GL72"/>
<keyword evidence="3" id="KW-1185">Reference proteome</keyword>
<protein>
    <recommendedName>
        <fullName evidence="4">Acetoacetate decarboxylase-like protein</fullName>
    </recommendedName>
</protein>
<accession>T0GL72</accession>
<dbReference type="EMBL" id="AHMO02000008">
    <property type="protein sequence ID" value="EQA46088.1"/>
    <property type="molecule type" value="Genomic_DNA"/>
</dbReference>
<feature type="region of interest" description="Disordered" evidence="1">
    <location>
        <begin position="58"/>
        <end position="84"/>
    </location>
</feature>
<organism evidence="2 3">
    <name type="scientific">Leptospira broomii serovar Hurstbridge str. 5399</name>
    <dbReference type="NCBI Taxonomy" id="1049789"/>
    <lineage>
        <taxon>Bacteria</taxon>
        <taxon>Pseudomonadati</taxon>
        <taxon>Spirochaetota</taxon>
        <taxon>Spirochaetia</taxon>
        <taxon>Leptospirales</taxon>
        <taxon>Leptospiraceae</taxon>
        <taxon>Leptospira</taxon>
    </lineage>
</organism>
<evidence type="ECO:0008006" key="4">
    <source>
        <dbReference type="Google" id="ProtNLM"/>
    </source>
</evidence>
<dbReference type="PANTHER" id="PTHR40518:SF1">
    <property type="entry name" value="ACETOACETATE DECARBOXYLASE"/>
    <property type="match status" value="1"/>
</dbReference>
<dbReference type="PANTHER" id="PTHR40518">
    <property type="entry name" value="ACETOACETATE DECARBOXYLASE"/>
    <property type="match status" value="1"/>
</dbReference>
<sequence length="311" mass="35272">MSWTAFRTESRGQLSSDNVLSYSSYPENGQNIQEFPFQIRGFSEDGFIKKKRINRMKIKEKSPAKPKKKASETSSARSKGGNVATQVKKAVVTASLTKKHFPAPWHLNGEGFIFPLFANQSYNLDRGFFDEEDRKNYRGGLGSLMLVNYKSSDVGPYYEILYIPGNFEYKDRKYKRITRIFVSSQDAVDEGIRNWAIPKERADFLWQKEGSITKIEITRNGKIFLRAMIKTLGFNFPVSASPFDISFLQKTSDGEYLETAFTGRGNGKLARLESFWADDNLFPNFLNGGGFKTGLGIDPFNLDFPVANKLS</sequence>
<proteinExistence type="predicted"/>
<dbReference type="SUPFAM" id="SSF160104">
    <property type="entry name" value="Acetoacetate decarboxylase-like"/>
    <property type="match status" value="1"/>
</dbReference>
<name>T0GL72_9LEPT</name>
<dbReference type="Gene3D" id="2.40.400.10">
    <property type="entry name" value="Acetoacetate decarboxylase-like"/>
    <property type="match status" value="1"/>
</dbReference>
<reference evidence="2" key="1">
    <citation type="submission" date="2013-05" db="EMBL/GenBank/DDBJ databases">
        <authorList>
            <person name="Harkins D.M."/>
            <person name="Durkin A.S."/>
            <person name="Brinkac L.M."/>
            <person name="Haft D.H."/>
            <person name="Selengut J.D."/>
            <person name="Sanka R."/>
            <person name="DePew J."/>
            <person name="Purushe J."/>
            <person name="Hartskeerl R.A."/>
            <person name="Ahmed A."/>
            <person name="van der Linden H."/>
            <person name="Goris M.G.A."/>
            <person name="Vinetz J.M."/>
            <person name="Sutton G.G."/>
            <person name="Nierman W.C."/>
            <person name="Fouts D.E."/>
        </authorList>
    </citation>
    <scope>NUCLEOTIDE SEQUENCE [LARGE SCALE GENOMIC DNA]</scope>
    <source>
        <strain evidence="2">5399</strain>
    </source>
</reference>
<dbReference type="STRING" id="1049789.LEP1GSC050_3661"/>
<evidence type="ECO:0000313" key="2">
    <source>
        <dbReference type="EMBL" id="EQA46088.1"/>
    </source>
</evidence>
<dbReference type="Proteomes" id="UP000015454">
    <property type="component" value="Unassembled WGS sequence"/>
</dbReference>
<evidence type="ECO:0000313" key="3">
    <source>
        <dbReference type="Proteomes" id="UP000015454"/>
    </source>
</evidence>